<feature type="signal peptide" evidence="1">
    <location>
        <begin position="1"/>
        <end position="18"/>
    </location>
</feature>
<name>A0A9K3PW76_9STRA</name>
<evidence type="ECO:0000313" key="3">
    <source>
        <dbReference type="EMBL" id="KAG7361948.1"/>
    </source>
</evidence>
<comment type="caution">
    <text evidence="3">The sequence shown here is derived from an EMBL/GenBank/DDBJ whole genome shotgun (WGS) entry which is preliminary data.</text>
</comment>
<evidence type="ECO:0000313" key="4">
    <source>
        <dbReference type="Proteomes" id="UP000693970"/>
    </source>
</evidence>
<evidence type="ECO:0000256" key="1">
    <source>
        <dbReference type="SAM" id="SignalP"/>
    </source>
</evidence>
<feature type="chain" id="PRO_5039844555" evidence="1">
    <location>
        <begin position="19"/>
        <end position="201"/>
    </location>
</feature>
<reference evidence="3" key="2">
    <citation type="submission" date="2021-04" db="EMBL/GenBank/DDBJ databases">
        <authorList>
            <person name="Podell S."/>
        </authorList>
    </citation>
    <scope>NUCLEOTIDE SEQUENCE</scope>
    <source>
        <strain evidence="3">Hildebrandi</strain>
    </source>
</reference>
<reference evidence="3" key="1">
    <citation type="journal article" date="2021" name="Sci. Rep.">
        <title>Diploid genomic architecture of Nitzschia inconspicua, an elite biomass production diatom.</title>
        <authorList>
            <person name="Oliver A."/>
            <person name="Podell S."/>
            <person name="Pinowska A."/>
            <person name="Traller J.C."/>
            <person name="Smith S.R."/>
            <person name="McClure R."/>
            <person name="Beliaev A."/>
            <person name="Bohutskyi P."/>
            <person name="Hill E.A."/>
            <person name="Rabines A."/>
            <person name="Zheng H."/>
            <person name="Allen L.Z."/>
            <person name="Kuo A."/>
            <person name="Grigoriev I.V."/>
            <person name="Allen A.E."/>
            <person name="Hazlebeck D."/>
            <person name="Allen E.E."/>
        </authorList>
    </citation>
    <scope>NUCLEOTIDE SEQUENCE</scope>
    <source>
        <strain evidence="3">Hildebrandi</strain>
    </source>
</reference>
<keyword evidence="1" id="KW-0732">Signal</keyword>
<evidence type="ECO:0000313" key="2">
    <source>
        <dbReference type="EMBL" id="KAG7336614.1"/>
    </source>
</evidence>
<accession>A0A9K3PW76</accession>
<dbReference type="EMBL" id="JAGRRH010000012">
    <property type="protein sequence ID" value="KAG7361948.1"/>
    <property type="molecule type" value="Genomic_DNA"/>
</dbReference>
<dbReference type="EMBL" id="JAGRRH010000115">
    <property type="protein sequence ID" value="KAG7336614.1"/>
    <property type="molecule type" value="Genomic_DNA"/>
</dbReference>
<sequence>MWHLFVLLALSLVWPTSCPSSVRMDSVSLLLLYASPYHNPSQHPLSAAALSWELSCGLAPPTVPSWHPVLSQARRSYQAIRDLFSLIYLSWEFHFDVDDPHILFHKPFDTFHQVQEKTHHNSILTFISNMLIKLNTSVFRLFKNLFDPVILDTSISIPLSRNHYRQVGLVTFSSAQPPSEVEHLSNVNISTHLDTLSSLFV</sequence>
<protein>
    <submittedName>
        <fullName evidence="3">Uncharacterized protein</fullName>
    </submittedName>
</protein>
<keyword evidence="4" id="KW-1185">Reference proteome</keyword>
<gene>
    <name evidence="3" type="ORF">IV203_025614</name>
    <name evidence="2" type="ORF">IV203_033424</name>
</gene>
<dbReference type="AlphaFoldDB" id="A0A9K3PW76"/>
<proteinExistence type="predicted"/>
<dbReference type="Proteomes" id="UP000693970">
    <property type="component" value="Unassembled WGS sequence"/>
</dbReference>
<organism evidence="3 4">
    <name type="scientific">Nitzschia inconspicua</name>
    <dbReference type="NCBI Taxonomy" id="303405"/>
    <lineage>
        <taxon>Eukaryota</taxon>
        <taxon>Sar</taxon>
        <taxon>Stramenopiles</taxon>
        <taxon>Ochrophyta</taxon>
        <taxon>Bacillariophyta</taxon>
        <taxon>Bacillariophyceae</taxon>
        <taxon>Bacillariophycidae</taxon>
        <taxon>Bacillariales</taxon>
        <taxon>Bacillariaceae</taxon>
        <taxon>Nitzschia</taxon>
    </lineage>
</organism>